<comment type="caution">
    <text evidence="9">The sequence shown here is derived from an EMBL/GenBank/DDBJ whole genome shotgun (WGS) entry which is preliminary data.</text>
</comment>
<comment type="similarity">
    <text evidence="2">Belongs to the GSP F family.</text>
</comment>
<keyword evidence="4 7" id="KW-0812">Transmembrane</keyword>
<dbReference type="GO" id="GO:0005886">
    <property type="term" value="C:plasma membrane"/>
    <property type="evidence" value="ECO:0007669"/>
    <property type="project" value="UniProtKB-SubCell"/>
</dbReference>
<dbReference type="InterPro" id="IPR042094">
    <property type="entry name" value="T2SS_GspF_sf"/>
</dbReference>
<proteinExistence type="inferred from homology"/>
<gene>
    <name evidence="9" type="ORF">A2945_00030</name>
</gene>
<dbReference type="Proteomes" id="UP000178880">
    <property type="component" value="Unassembled WGS sequence"/>
</dbReference>
<reference evidence="9 10" key="1">
    <citation type="journal article" date="2016" name="Nat. Commun.">
        <title>Thousands of microbial genomes shed light on interconnected biogeochemical processes in an aquifer system.</title>
        <authorList>
            <person name="Anantharaman K."/>
            <person name="Brown C.T."/>
            <person name="Hug L.A."/>
            <person name="Sharon I."/>
            <person name="Castelle C.J."/>
            <person name="Probst A.J."/>
            <person name="Thomas B.C."/>
            <person name="Singh A."/>
            <person name="Wilkins M.J."/>
            <person name="Karaoz U."/>
            <person name="Brodie E.L."/>
            <person name="Williams K.H."/>
            <person name="Hubbard S.S."/>
            <person name="Banfield J.F."/>
        </authorList>
    </citation>
    <scope>NUCLEOTIDE SEQUENCE [LARGE SCALE GENOMIC DNA]</scope>
</reference>
<evidence type="ECO:0000256" key="7">
    <source>
        <dbReference type="SAM" id="Phobius"/>
    </source>
</evidence>
<keyword evidence="3" id="KW-1003">Cell membrane</keyword>
<dbReference type="Pfam" id="PF00482">
    <property type="entry name" value="T2SSF"/>
    <property type="match status" value="2"/>
</dbReference>
<dbReference type="InterPro" id="IPR003004">
    <property type="entry name" value="GspF/PilC"/>
</dbReference>
<dbReference type="PRINTS" id="PR00812">
    <property type="entry name" value="BCTERIALGSPF"/>
</dbReference>
<evidence type="ECO:0000256" key="5">
    <source>
        <dbReference type="ARBA" id="ARBA00022989"/>
    </source>
</evidence>
<dbReference type="AlphaFoldDB" id="A0A1G2CFT0"/>
<dbReference type="PANTHER" id="PTHR30012">
    <property type="entry name" value="GENERAL SECRETION PATHWAY PROTEIN"/>
    <property type="match status" value="1"/>
</dbReference>
<accession>A0A1G2CFT0</accession>
<evidence type="ECO:0000256" key="6">
    <source>
        <dbReference type="ARBA" id="ARBA00023136"/>
    </source>
</evidence>
<feature type="transmembrane region" description="Helical" evidence="7">
    <location>
        <begin position="207"/>
        <end position="237"/>
    </location>
</feature>
<keyword evidence="5 7" id="KW-1133">Transmembrane helix</keyword>
<evidence type="ECO:0000313" key="10">
    <source>
        <dbReference type="Proteomes" id="UP000178880"/>
    </source>
</evidence>
<evidence type="ECO:0000256" key="4">
    <source>
        <dbReference type="ARBA" id="ARBA00022692"/>
    </source>
</evidence>
<evidence type="ECO:0000259" key="8">
    <source>
        <dbReference type="Pfam" id="PF00482"/>
    </source>
</evidence>
<evidence type="ECO:0000256" key="3">
    <source>
        <dbReference type="ARBA" id="ARBA00022475"/>
    </source>
</evidence>
<organism evidence="9 10">
    <name type="scientific">Candidatus Liptonbacteria bacterium RIFCSPLOWO2_01_FULL_52_25</name>
    <dbReference type="NCBI Taxonomy" id="1798650"/>
    <lineage>
        <taxon>Bacteria</taxon>
        <taxon>Candidatus Liptoniibacteriota</taxon>
    </lineage>
</organism>
<protein>
    <recommendedName>
        <fullName evidence="8">Type II secretion system protein GspF domain-containing protein</fullName>
    </recommendedName>
</protein>
<name>A0A1G2CFT0_9BACT</name>
<evidence type="ECO:0000256" key="1">
    <source>
        <dbReference type="ARBA" id="ARBA00004651"/>
    </source>
</evidence>
<dbReference type="EMBL" id="MHLA01000008">
    <property type="protein sequence ID" value="OGZ00062.1"/>
    <property type="molecule type" value="Genomic_DNA"/>
</dbReference>
<dbReference type="InterPro" id="IPR018076">
    <property type="entry name" value="T2SS_GspF_dom"/>
</dbReference>
<dbReference type="STRING" id="1798650.A2945_00030"/>
<evidence type="ECO:0000313" key="9">
    <source>
        <dbReference type="EMBL" id="OGZ00062.1"/>
    </source>
</evidence>
<dbReference type="PANTHER" id="PTHR30012:SF0">
    <property type="entry name" value="TYPE II SECRETION SYSTEM PROTEIN F-RELATED"/>
    <property type="match status" value="1"/>
</dbReference>
<sequence>MLYRYIASDKSGKIVESDFEGDNLNQVLQFLSGKELRPISVKLVKAKTSSIISFDRITLTDKVFITKYLALMLRVGTDLMSAINILIVDFDKPAVKNFLLEVRENLSRGKPFHQAFEAHKDVFSPTFVSLVRAAEKSGNLQKTFEELSESLVKEADLKNKIRAALIYPVVLLVAATIIVTFLVTFALPRVAAVFADGGIEPPLFSKVVFTMGLFMGANIIAIFGIVCAAIAGLLYAYHKTQTGRRLFDKALSNMPLIKGIYVQLAIQRLASTMSSLMRAGLPIIESINVAADAVGLTEFRYSLQRIANEGLAKGLTIGEAFKREPVFPSVVTNLIAISEKAGHLDEVLSTLAEFYAANIDSSIKSIVSLLEPLLLLGLGLLVGTIALSIILPIYQLTSSIGG</sequence>
<evidence type="ECO:0000256" key="2">
    <source>
        <dbReference type="ARBA" id="ARBA00005745"/>
    </source>
</evidence>
<comment type="subcellular location">
    <subcellularLocation>
        <location evidence="1">Cell membrane</location>
        <topology evidence="1">Multi-pass membrane protein</topology>
    </subcellularLocation>
</comment>
<dbReference type="Gene3D" id="1.20.81.30">
    <property type="entry name" value="Type II secretion system (T2SS), domain F"/>
    <property type="match status" value="2"/>
</dbReference>
<feature type="transmembrane region" description="Helical" evidence="7">
    <location>
        <begin position="373"/>
        <end position="394"/>
    </location>
</feature>
<feature type="domain" description="Type II secretion system protein GspF" evidence="8">
    <location>
        <begin position="270"/>
        <end position="392"/>
    </location>
</feature>
<feature type="transmembrane region" description="Helical" evidence="7">
    <location>
        <begin position="165"/>
        <end position="187"/>
    </location>
</feature>
<feature type="domain" description="Type II secretion system protein GspF" evidence="8">
    <location>
        <begin position="66"/>
        <end position="188"/>
    </location>
</feature>
<keyword evidence="6 7" id="KW-0472">Membrane</keyword>